<feature type="transmembrane region" description="Helical" evidence="1">
    <location>
        <begin position="133"/>
        <end position="160"/>
    </location>
</feature>
<keyword evidence="1" id="KW-1133">Transmembrane helix</keyword>
<evidence type="ECO:0000313" key="3">
    <source>
        <dbReference type="Proteomes" id="UP000095468"/>
    </source>
</evidence>
<gene>
    <name evidence="2" type="ORF">ERS852381_01883</name>
</gene>
<dbReference type="EMBL" id="CYYP01000024">
    <property type="protein sequence ID" value="CUO58224.1"/>
    <property type="molecule type" value="Genomic_DNA"/>
</dbReference>
<feature type="transmembrane region" description="Helical" evidence="1">
    <location>
        <begin position="225"/>
        <end position="248"/>
    </location>
</feature>
<feature type="transmembrane region" description="Helical" evidence="1">
    <location>
        <begin position="20"/>
        <end position="41"/>
    </location>
</feature>
<keyword evidence="1" id="KW-0472">Membrane</keyword>
<organism evidence="2 3">
    <name type="scientific">Collinsella aerofaciens</name>
    <dbReference type="NCBI Taxonomy" id="74426"/>
    <lineage>
        <taxon>Bacteria</taxon>
        <taxon>Bacillati</taxon>
        <taxon>Actinomycetota</taxon>
        <taxon>Coriobacteriia</taxon>
        <taxon>Coriobacteriales</taxon>
        <taxon>Coriobacteriaceae</taxon>
        <taxon>Collinsella</taxon>
    </lineage>
</organism>
<keyword evidence="1" id="KW-0812">Transmembrane</keyword>
<dbReference type="AlphaFoldDB" id="A0A174G6Y7"/>
<accession>A0A174G6Y7</accession>
<reference evidence="2 3" key="1">
    <citation type="submission" date="2015-09" db="EMBL/GenBank/DDBJ databases">
        <authorList>
            <consortium name="Pathogen Informatics"/>
        </authorList>
    </citation>
    <scope>NUCLEOTIDE SEQUENCE [LARGE SCALE GENOMIC DNA]</scope>
    <source>
        <strain evidence="2 3">2789STDY5608823</strain>
    </source>
</reference>
<sequence length="293" mass="32698">MNGNLLRHELSKIFGNPIFALTLMVATAISMAAAIEAWWTLEIERKQLLSFGYGIGLQSQTYLGQTRESSFGNWIVVGANAPLLASVFFYALPLLAMLAGSWSCLSERLSGYEAQICTRVSRNAYVNVKMLSAFLSAFAVTAIPLLVNFLIVSMLFPAYLPRVDESIYVGLYLHSYFSGLFYSRPLLYVLVYTLFDAVTLGVLSMAVTGLSVVFRGRIKAMVVPYLIMVAWHFVNDWIFSVLSCVGFNCNILNSIRSESLNNWPDIRAGFAEITLLLVFSLVSARFLKRREVV</sequence>
<feature type="transmembrane region" description="Helical" evidence="1">
    <location>
        <begin position="189"/>
        <end position="213"/>
    </location>
</feature>
<name>A0A174G6Y7_9ACTN</name>
<evidence type="ECO:0000256" key="1">
    <source>
        <dbReference type="SAM" id="Phobius"/>
    </source>
</evidence>
<proteinExistence type="predicted"/>
<protein>
    <submittedName>
        <fullName evidence="2">ABC-2 family transporter protein</fullName>
    </submittedName>
</protein>
<evidence type="ECO:0000313" key="2">
    <source>
        <dbReference type="EMBL" id="CUO58224.1"/>
    </source>
</evidence>
<feature type="transmembrane region" description="Helical" evidence="1">
    <location>
        <begin position="268"/>
        <end position="287"/>
    </location>
</feature>
<dbReference type="Proteomes" id="UP000095468">
    <property type="component" value="Unassembled WGS sequence"/>
</dbReference>